<proteinExistence type="predicted"/>
<gene>
    <name evidence="1" type="ORF">PC117_g17450</name>
</gene>
<sequence>MDLDSDVIFDWRLLFNGDRDDSGLGEELLDGSDSDSDEVLLLEDIFLCFAKSSTELTVRETFLRSSMHDMEAAHANTALREDVR</sequence>
<accession>A0A8T1C5B1</accession>
<dbReference type="Proteomes" id="UP000736787">
    <property type="component" value="Unassembled WGS sequence"/>
</dbReference>
<dbReference type="AlphaFoldDB" id="A0A8T1C5B1"/>
<dbReference type="EMBL" id="RCMK01000658">
    <property type="protein sequence ID" value="KAG2917414.1"/>
    <property type="molecule type" value="Genomic_DNA"/>
</dbReference>
<comment type="caution">
    <text evidence="1">The sequence shown here is derived from an EMBL/GenBank/DDBJ whole genome shotgun (WGS) entry which is preliminary data.</text>
</comment>
<reference evidence="1" key="1">
    <citation type="submission" date="2018-10" db="EMBL/GenBank/DDBJ databases">
        <title>Effector identification in a new, highly contiguous assembly of the strawberry crown rot pathogen Phytophthora cactorum.</title>
        <authorList>
            <person name="Armitage A.D."/>
            <person name="Nellist C.F."/>
            <person name="Bates H."/>
            <person name="Vickerstaff R.J."/>
            <person name="Harrison R.J."/>
        </authorList>
    </citation>
    <scope>NUCLEOTIDE SEQUENCE</scope>
    <source>
        <strain evidence="1">4040</strain>
    </source>
</reference>
<organism evidence="1 2">
    <name type="scientific">Phytophthora cactorum</name>
    <dbReference type="NCBI Taxonomy" id="29920"/>
    <lineage>
        <taxon>Eukaryota</taxon>
        <taxon>Sar</taxon>
        <taxon>Stramenopiles</taxon>
        <taxon>Oomycota</taxon>
        <taxon>Peronosporomycetes</taxon>
        <taxon>Peronosporales</taxon>
        <taxon>Peronosporaceae</taxon>
        <taxon>Phytophthora</taxon>
    </lineage>
</organism>
<protein>
    <submittedName>
        <fullName evidence="1">Uncharacterized protein</fullName>
    </submittedName>
</protein>
<evidence type="ECO:0000313" key="1">
    <source>
        <dbReference type="EMBL" id="KAG2917414.1"/>
    </source>
</evidence>
<name>A0A8T1C5B1_9STRA</name>
<evidence type="ECO:0000313" key="2">
    <source>
        <dbReference type="Proteomes" id="UP000736787"/>
    </source>
</evidence>